<proteinExistence type="predicted"/>
<comment type="caution">
    <text evidence="1">The sequence shown here is derived from an EMBL/GenBank/DDBJ whole genome shotgun (WGS) entry which is preliminary data.</text>
</comment>
<dbReference type="InterPro" id="IPR042035">
    <property type="entry name" value="DEAH_win-hel_dom"/>
</dbReference>
<dbReference type="Proteomes" id="UP000765509">
    <property type="component" value="Unassembled WGS sequence"/>
</dbReference>
<accession>A0A9Q3JEB6</accession>
<reference evidence="1" key="1">
    <citation type="submission" date="2021-03" db="EMBL/GenBank/DDBJ databases">
        <title>Draft genome sequence of rust myrtle Austropuccinia psidii MF-1, a brazilian biotype.</title>
        <authorList>
            <person name="Quecine M.C."/>
            <person name="Pachon D.M.R."/>
            <person name="Bonatelli M.L."/>
            <person name="Correr F.H."/>
            <person name="Franceschini L.M."/>
            <person name="Leite T.F."/>
            <person name="Margarido G.R.A."/>
            <person name="Almeida C.A."/>
            <person name="Ferrarezi J.A."/>
            <person name="Labate C.A."/>
        </authorList>
    </citation>
    <scope>NUCLEOTIDE SEQUENCE</scope>
    <source>
        <strain evidence="1">MF-1</strain>
    </source>
</reference>
<protein>
    <submittedName>
        <fullName evidence="1">Uncharacterized protein</fullName>
    </submittedName>
</protein>
<keyword evidence="2" id="KW-1185">Reference proteome</keyword>
<evidence type="ECO:0000313" key="1">
    <source>
        <dbReference type="EMBL" id="MBW0560176.1"/>
    </source>
</evidence>
<gene>
    <name evidence="1" type="ORF">O181_099891</name>
</gene>
<sequence length="118" mass="12922">MKEFQESPAPAIKQTNLANAVLLLKALGIEDLFRFECLKPPPGDAQIWVLDLLDALGALSGQVSKTISNSYQQIKSDENADIKSDHESVIHDTCDDDLILVDSDLINNAQETNAVLMI</sequence>
<organism evidence="1 2">
    <name type="scientific">Austropuccinia psidii MF-1</name>
    <dbReference type="NCBI Taxonomy" id="1389203"/>
    <lineage>
        <taxon>Eukaryota</taxon>
        <taxon>Fungi</taxon>
        <taxon>Dikarya</taxon>
        <taxon>Basidiomycota</taxon>
        <taxon>Pucciniomycotina</taxon>
        <taxon>Pucciniomycetes</taxon>
        <taxon>Pucciniales</taxon>
        <taxon>Sphaerophragmiaceae</taxon>
        <taxon>Austropuccinia</taxon>
    </lineage>
</organism>
<name>A0A9Q3JEB6_9BASI</name>
<dbReference type="Gene3D" id="1.10.10.2130">
    <property type="entry name" value="DEAH helicase family, winged-helix domain"/>
    <property type="match status" value="1"/>
</dbReference>
<dbReference type="AlphaFoldDB" id="A0A9Q3JEB6"/>
<evidence type="ECO:0000313" key="2">
    <source>
        <dbReference type="Proteomes" id="UP000765509"/>
    </source>
</evidence>
<dbReference type="EMBL" id="AVOT02069208">
    <property type="protein sequence ID" value="MBW0560176.1"/>
    <property type="molecule type" value="Genomic_DNA"/>
</dbReference>